<keyword evidence="2" id="KW-1185">Reference proteome</keyword>
<reference evidence="1 2" key="1">
    <citation type="submission" date="2020-02" db="EMBL/GenBank/DDBJ databases">
        <title>Draft genome sequence of Haematococcus lacustris strain NIES-144.</title>
        <authorList>
            <person name="Morimoto D."/>
            <person name="Nakagawa S."/>
            <person name="Yoshida T."/>
            <person name="Sawayama S."/>
        </authorList>
    </citation>
    <scope>NUCLEOTIDE SEQUENCE [LARGE SCALE GENOMIC DNA]</scope>
    <source>
        <strain evidence="1 2">NIES-144</strain>
    </source>
</reference>
<evidence type="ECO:0000313" key="1">
    <source>
        <dbReference type="EMBL" id="GFH22143.1"/>
    </source>
</evidence>
<dbReference type="EMBL" id="BLLF01001977">
    <property type="protein sequence ID" value="GFH22143.1"/>
    <property type="molecule type" value="Genomic_DNA"/>
</dbReference>
<dbReference type="Proteomes" id="UP000485058">
    <property type="component" value="Unassembled WGS sequence"/>
</dbReference>
<sequence length="97" mass="10620">MGLGSAAADIVLEELVTAAGLPLTRIRRMFVLREVGKADLDPFRAVVIDLLSEKESFKRAEVTEKANAQGIPVTDSLYSKVVKDICASKGQLWFLKN</sequence>
<protein>
    <submittedName>
        <fullName evidence="1">Uncharacterized protein</fullName>
    </submittedName>
</protein>
<comment type="caution">
    <text evidence="1">The sequence shown here is derived from an EMBL/GenBank/DDBJ whole genome shotgun (WGS) entry which is preliminary data.</text>
</comment>
<proteinExistence type="predicted"/>
<accession>A0A699ZHR2</accession>
<organism evidence="1 2">
    <name type="scientific">Haematococcus lacustris</name>
    <name type="common">Green alga</name>
    <name type="synonym">Haematococcus pluvialis</name>
    <dbReference type="NCBI Taxonomy" id="44745"/>
    <lineage>
        <taxon>Eukaryota</taxon>
        <taxon>Viridiplantae</taxon>
        <taxon>Chlorophyta</taxon>
        <taxon>core chlorophytes</taxon>
        <taxon>Chlorophyceae</taxon>
        <taxon>CS clade</taxon>
        <taxon>Chlamydomonadales</taxon>
        <taxon>Haematococcaceae</taxon>
        <taxon>Haematococcus</taxon>
    </lineage>
</organism>
<gene>
    <name evidence="1" type="ORF">HaLaN_19561</name>
</gene>
<feature type="non-terminal residue" evidence="1">
    <location>
        <position position="97"/>
    </location>
</feature>
<name>A0A699ZHR2_HAELA</name>
<evidence type="ECO:0000313" key="2">
    <source>
        <dbReference type="Proteomes" id="UP000485058"/>
    </source>
</evidence>
<dbReference type="AlphaFoldDB" id="A0A699ZHR2"/>